<dbReference type="Proteomes" id="UP000033115">
    <property type="component" value="Chromosome"/>
</dbReference>
<dbReference type="STRING" id="1548.CSCA_1821"/>
<dbReference type="PANTHER" id="PTHR47837">
    <property type="entry name" value="GTP PYROPHOSPHOKINASE YJBM"/>
    <property type="match status" value="1"/>
</dbReference>
<dbReference type="EMBL" id="CP009933">
    <property type="protein sequence ID" value="AKA68946.1"/>
    <property type="molecule type" value="Genomic_DNA"/>
</dbReference>
<sequence>MQQQNYDIKYETLSPEHEFYKESYILLEGAIIEVLSRLDIIRKYKAAQKCKDPIEHCKARIKSASSMKDKLRRKNLPVTVDSALKEIYDAAGIRVICPFLDDIYWIVNMLKNQQDIKVIKEKDYIRNPKPNGYRSYHMILQVPLHLENRIEMVYCEIQIRTIAMDCWASLEHQLKYKKNIPNEKMIAEELKRCADEIASTDLNLQTISDMIKEIQHKNGEDTYENLTC</sequence>
<dbReference type="UniPathway" id="UPA00908">
    <property type="reaction ID" value="UER00884"/>
</dbReference>
<dbReference type="Gene3D" id="3.30.460.10">
    <property type="entry name" value="Beta Polymerase, domain 2"/>
    <property type="match status" value="1"/>
</dbReference>
<dbReference type="Gene3D" id="1.10.287.860">
    <property type="entry name" value="Nucleotidyltransferase"/>
    <property type="match status" value="1"/>
</dbReference>
<keyword evidence="4" id="KW-1185">Reference proteome</keyword>
<reference evidence="3 4" key="1">
    <citation type="journal article" date="2015" name="J. Biotechnol.">
        <title>Complete genome sequence of a malodorant-producing acetogen, Clostridium scatologenes ATCC 25775(T).</title>
        <authorList>
            <person name="Zhu Z."/>
            <person name="Guo T."/>
            <person name="Zheng H."/>
            <person name="Song T."/>
            <person name="Ouyang P."/>
            <person name="Xie J."/>
        </authorList>
    </citation>
    <scope>NUCLEOTIDE SEQUENCE [LARGE SCALE GENOMIC DNA]</scope>
    <source>
        <strain evidence="3 4">ATCC 25775</strain>
    </source>
</reference>
<name>A0A0E3GQP8_CLOSL</name>
<evidence type="ECO:0000256" key="1">
    <source>
        <dbReference type="ARBA" id="ARBA00004976"/>
    </source>
</evidence>
<dbReference type="SUPFAM" id="SSF81301">
    <property type="entry name" value="Nucleotidyltransferase"/>
    <property type="match status" value="1"/>
</dbReference>
<dbReference type="InterPro" id="IPR052366">
    <property type="entry name" value="GTP_Pyrophosphokinase"/>
</dbReference>
<dbReference type="PANTHER" id="PTHR47837:SF2">
    <property type="entry name" value="GTP PYROPHOSPHOKINASE YWAC"/>
    <property type="match status" value="1"/>
</dbReference>
<dbReference type="KEGG" id="csq:CSCA_1821"/>
<dbReference type="AlphaFoldDB" id="A0A0E3GQP8"/>
<dbReference type="InterPro" id="IPR043519">
    <property type="entry name" value="NT_sf"/>
</dbReference>
<dbReference type="RefSeq" id="WP_029161866.1">
    <property type="nucleotide sequence ID" value="NZ_CP009933.1"/>
</dbReference>
<comment type="pathway">
    <text evidence="1">Purine metabolism; ppGpp biosynthesis; ppGpp from GTP: step 1/2.</text>
</comment>
<proteinExistence type="predicted"/>
<dbReference type="HOGENOM" id="CLU_077095_1_1_9"/>
<evidence type="ECO:0000313" key="4">
    <source>
        <dbReference type="Proteomes" id="UP000033115"/>
    </source>
</evidence>
<evidence type="ECO:0000259" key="2">
    <source>
        <dbReference type="SMART" id="SM00954"/>
    </source>
</evidence>
<dbReference type="SMART" id="SM00954">
    <property type="entry name" value="RelA_SpoT"/>
    <property type="match status" value="1"/>
</dbReference>
<dbReference type="GO" id="GO:0015970">
    <property type="term" value="P:guanosine tetraphosphate biosynthetic process"/>
    <property type="evidence" value="ECO:0007669"/>
    <property type="project" value="UniProtKB-UniPathway"/>
</dbReference>
<organism evidence="3 4">
    <name type="scientific">Clostridium scatologenes</name>
    <dbReference type="NCBI Taxonomy" id="1548"/>
    <lineage>
        <taxon>Bacteria</taxon>
        <taxon>Bacillati</taxon>
        <taxon>Bacillota</taxon>
        <taxon>Clostridia</taxon>
        <taxon>Eubacteriales</taxon>
        <taxon>Clostridiaceae</taxon>
        <taxon>Clostridium</taxon>
    </lineage>
</organism>
<dbReference type="CDD" id="cd05399">
    <property type="entry name" value="NT_Rel-Spo_like"/>
    <property type="match status" value="1"/>
</dbReference>
<dbReference type="Pfam" id="PF04607">
    <property type="entry name" value="RelA_SpoT"/>
    <property type="match status" value="1"/>
</dbReference>
<feature type="domain" description="RelA/SpoT" evidence="2">
    <location>
        <begin position="59"/>
        <end position="182"/>
    </location>
</feature>
<protein>
    <recommendedName>
        <fullName evidence="2">RelA/SpoT domain-containing protein</fullName>
    </recommendedName>
</protein>
<evidence type="ECO:0000313" key="3">
    <source>
        <dbReference type="EMBL" id="AKA68946.1"/>
    </source>
</evidence>
<gene>
    <name evidence="3" type="ORF">CSCA_1821</name>
</gene>
<accession>A0A0E3GQP8</accession>
<dbReference type="InterPro" id="IPR007685">
    <property type="entry name" value="RelA_SpoT"/>
</dbReference>